<keyword evidence="10" id="KW-1185">Reference proteome</keyword>
<evidence type="ECO:0000256" key="7">
    <source>
        <dbReference type="SAM" id="Phobius"/>
    </source>
</evidence>
<evidence type="ECO:0000256" key="6">
    <source>
        <dbReference type="SAM" id="MobiDB-lite"/>
    </source>
</evidence>
<evidence type="ECO:0000313" key="10">
    <source>
        <dbReference type="Proteomes" id="UP001174909"/>
    </source>
</evidence>
<evidence type="ECO:0000256" key="2">
    <source>
        <dbReference type="ARBA" id="ARBA00022692"/>
    </source>
</evidence>
<dbReference type="EMBL" id="CASHTH010001390">
    <property type="protein sequence ID" value="CAI8014769.1"/>
    <property type="molecule type" value="Genomic_DNA"/>
</dbReference>
<name>A0AA35WBV0_GEOBA</name>
<evidence type="ECO:0000256" key="3">
    <source>
        <dbReference type="ARBA" id="ARBA00022989"/>
    </source>
</evidence>
<evidence type="ECO:0000256" key="1">
    <source>
        <dbReference type="ARBA" id="ARBA00004141"/>
    </source>
</evidence>
<evidence type="ECO:0000313" key="9">
    <source>
        <dbReference type="EMBL" id="CAI8014769.1"/>
    </source>
</evidence>
<evidence type="ECO:0000256" key="5">
    <source>
        <dbReference type="PROSITE-ProRule" id="PRU00581"/>
    </source>
</evidence>
<feature type="transmembrane region" description="Helical" evidence="7">
    <location>
        <begin position="69"/>
        <end position="92"/>
    </location>
</feature>
<dbReference type="InterPro" id="IPR008253">
    <property type="entry name" value="Marvel"/>
</dbReference>
<comment type="subcellular location">
    <subcellularLocation>
        <location evidence="1">Membrane</location>
        <topology evidence="1">Multi-pass membrane protein</topology>
    </subcellularLocation>
</comment>
<dbReference type="AlphaFoldDB" id="A0AA35WBV0"/>
<dbReference type="PANTHER" id="PTHR22776:SF49">
    <property type="entry name" value="MARVEL DOMAIN-CONTAINING PROTEIN"/>
    <property type="match status" value="1"/>
</dbReference>
<evidence type="ECO:0000256" key="4">
    <source>
        <dbReference type="ARBA" id="ARBA00023136"/>
    </source>
</evidence>
<feature type="transmembrane region" description="Helical" evidence="7">
    <location>
        <begin position="131"/>
        <end position="153"/>
    </location>
</feature>
<organism evidence="9 10">
    <name type="scientific">Geodia barretti</name>
    <name type="common">Barrett's horny sponge</name>
    <dbReference type="NCBI Taxonomy" id="519541"/>
    <lineage>
        <taxon>Eukaryota</taxon>
        <taxon>Metazoa</taxon>
        <taxon>Porifera</taxon>
        <taxon>Demospongiae</taxon>
        <taxon>Heteroscleromorpha</taxon>
        <taxon>Tetractinellida</taxon>
        <taxon>Astrophorina</taxon>
        <taxon>Geodiidae</taxon>
        <taxon>Geodia</taxon>
    </lineage>
</organism>
<dbReference type="PROSITE" id="PS51225">
    <property type="entry name" value="MARVEL"/>
    <property type="match status" value="1"/>
</dbReference>
<evidence type="ECO:0000259" key="8">
    <source>
        <dbReference type="PROSITE" id="PS51225"/>
    </source>
</evidence>
<feature type="domain" description="MARVEL" evidence="8">
    <location>
        <begin position="38"/>
        <end position="158"/>
    </location>
</feature>
<comment type="caution">
    <text evidence="9">The sequence shown here is derived from an EMBL/GenBank/DDBJ whole genome shotgun (WGS) entry which is preliminary data.</text>
</comment>
<feature type="transmembrane region" description="Helical" evidence="7">
    <location>
        <begin position="45"/>
        <end position="63"/>
    </location>
</feature>
<feature type="transmembrane region" description="Helical" evidence="7">
    <location>
        <begin position="104"/>
        <end position="125"/>
    </location>
</feature>
<proteinExistence type="predicted"/>
<dbReference type="GO" id="GO:0016020">
    <property type="term" value="C:membrane"/>
    <property type="evidence" value="ECO:0007669"/>
    <property type="project" value="UniProtKB-SubCell"/>
</dbReference>
<protein>
    <recommendedName>
        <fullName evidence="8">MARVEL domain-containing protein</fullName>
    </recommendedName>
</protein>
<feature type="region of interest" description="Disordered" evidence="6">
    <location>
        <begin position="1"/>
        <end position="40"/>
    </location>
</feature>
<dbReference type="Proteomes" id="UP001174909">
    <property type="component" value="Unassembled WGS sequence"/>
</dbReference>
<gene>
    <name evidence="9" type="ORF">GBAR_LOCUS9208</name>
</gene>
<dbReference type="PANTHER" id="PTHR22776">
    <property type="entry name" value="MARVEL-CONTAINING POTENTIAL LIPID RAFT-ASSOCIATED PROTEIN"/>
    <property type="match status" value="1"/>
</dbReference>
<keyword evidence="3 7" id="KW-1133">Transmembrane helix</keyword>
<sequence length="169" mass="18813">MDAQTEGERRPMNRDPGQQVLVDNQPQDPQRRMPDTSYPRSTEGILRMCAVPVALTGIVLAVFGNTAGIFFIFVGIAFLIYIGLVFIVEVFVPGIYIHRLVDAIICMIFCTLWLVAAIIVTVYAVQWEIAALQGAAFIGYILMLMSCASAFFAHRTWNRTKKGSRPVIV</sequence>
<feature type="compositionally biased region" description="Basic and acidic residues" evidence="6">
    <location>
        <begin position="1"/>
        <end position="13"/>
    </location>
</feature>
<dbReference type="InterPro" id="IPR050578">
    <property type="entry name" value="MARVEL-CKLF_proteins"/>
</dbReference>
<reference evidence="9" key="1">
    <citation type="submission" date="2023-03" db="EMBL/GenBank/DDBJ databases">
        <authorList>
            <person name="Steffen K."/>
            <person name="Cardenas P."/>
        </authorList>
    </citation>
    <scope>NUCLEOTIDE SEQUENCE</scope>
</reference>
<keyword evidence="4 5" id="KW-0472">Membrane</keyword>
<keyword evidence="2 5" id="KW-0812">Transmembrane</keyword>
<accession>A0AA35WBV0</accession>